<dbReference type="EMBL" id="JANBVN010000006">
    <property type="protein sequence ID" value="KAJ9165112.1"/>
    <property type="molecule type" value="Genomic_DNA"/>
</dbReference>
<accession>A0AA38SLP2</accession>
<dbReference type="Pfam" id="PF07859">
    <property type="entry name" value="Abhydrolase_3"/>
    <property type="match status" value="1"/>
</dbReference>
<dbReference type="PROSITE" id="PS01173">
    <property type="entry name" value="LIPASE_GDXG_HIS"/>
    <property type="match status" value="1"/>
</dbReference>
<evidence type="ECO:0000313" key="5">
    <source>
        <dbReference type="Proteomes" id="UP001174691"/>
    </source>
</evidence>
<dbReference type="GO" id="GO:0016787">
    <property type="term" value="F:hydrolase activity"/>
    <property type="evidence" value="ECO:0007669"/>
    <property type="project" value="UniProtKB-KW"/>
</dbReference>
<evidence type="ECO:0000256" key="1">
    <source>
        <dbReference type="ARBA" id="ARBA00010515"/>
    </source>
</evidence>
<feature type="domain" description="Alpha/beta hydrolase fold-3" evidence="3">
    <location>
        <begin position="119"/>
        <end position="331"/>
    </location>
</feature>
<evidence type="ECO:0000256" key="2">
    <source>
        <dbReference type="ARBA" id="ARBA00022801"/>
    </source>
</evidence>
<keyword evidence="4" id="KW-0503">Monooxygenase</keyword>
<sequence>MSSPQETVLPETLESAKTALQQKHGLRYDAEWLRIASSHAPPDSAPAVKSEWKDVFELRAFTESLLGAVFRLAPYPEEVTETKVELDSPDGTHKFTVTRFATAEQRAPPREGEPLRSAVLNIHGGGFVSCTVDTFAPEMARAVVAQGVQHFGVGYPLAPERAAPVAVEDCYAALAWLSAHAREMHVDPARIVLYGDSAGGGIAAGTALMARDAGLEPPLAKQVLVYPMLDDRTRYPEEWPGRPFLTWKAEDNVLGWDAYVGADKRGREDADVSVYAAPGRAEDLSGLPSTYIDVGGLDLFKVENLRFAQRLAEADVEVEFHLYPGVPHGFENGTGSWVATKAIENRIKAIQRV</sequence>
<dbReference type="Gene3D" id="3.40.50.1820">
    <property type="entry name" value="alpha/beta hydrolase"/>
    <property type="match status" value="1"/>
</dbReference>
<proteinExistence type="inferred from homology"/>
<name>A0AA38SLP2_9PEZI</name>
<dbReference type="PANTHER" id="PTHR48081:SF8">
    <property type="entry name" value="ALPHA_BETA HYDROLASE FOLD-3 DOMAIN-CONTAINING PROTEIN-RELATED"/>
    <property type="match status" value="1"/>
</dbReference>
<dbReference type="InterPro" id="IPR013094">
    <property type="entry name" value="AB_hydrolase_3"/>
</dbReference>
<dbReference type="InterPro" id="IPR050300">
    <property type="entry name" value="GDXG_lipolytic_enzyme"/>
</dbReference>
<dbReference type="Proteomes" id="UP001174691">
    <property type="component" value="Unassembled WGS sequence"/>
</dbReference>
<evidence type="ECO:0000313" key="4">
    <source>
        <dbReference type="EMBL" id="KAJ9165112.1"/>
    </source>
</evidence>
<dbReference type="InterPro" id="IPR029058">
    <property type="entry name" value="AB_hydrolase_fold"/>
</dbReference>
<dbReference type="PANTHER" id="PTHR48081">
    <property type="entry name" value="AB HYDROLASE SUPERFAMILY PROTEIN C4A8.06C"/>
    <property type="match status" value="1"/>
</dbReference>
<dbReference type="AlphaFoldDB" id="A0AA38SLP2"/>
<keyword evidence="5" id="KW-1185">Reference proteome</keyword>
<dbReference type="InterPro" id="IPR002168">
    <property type="entry name" value="Lipase_GDXG_HIS_AS"/>
</dbReference>
<protein>
    <submittedName>
        <fullName evidence="4">Arylesterase monooxygenase</fullName>
    </submittedName>
</protein>
<reference evidence="4" key="1">
    <citation type="submission" date="2022-07" db="EMBL/GenBank/DDBJ databases">
        <title>Fungi with potential for degradation of polypropylene.</title>
        <authorList>
            <person name="Gostincar C."/>
        </authorList>
    </citation>
    <scope>NUCLEOTIDE SEQUENCE</scope>
    <source>
        <strain evidence="4">EXF-13287</strain>
    </source>
</reference>
<comment type="caution">
    <text evidence="4">The sequence shown here is derived from an EMBL/GenBank/DDBJ whole genome shotgun (WGS) entry which is preliminary data.</text>
</comment>
<organism evidence="4 5">
    <name type="scientific">Coniochaeta hoffmannii</name>
    <dbReference type="NCBI Taxonomy" id="91930"/>
    <lineage>
        <taxon>Eukaryota</taxon>
        <taxon>Fungi</taxon>
        <taxon>Dikarya</taxon>
        <taxon>Ascomycota</taxon>
        <taxon>Pezizomycotina</taxon>
        <taxon>Sordariomycetes</taxon>
        <taxon>Sordariomycetidae</taxon>
        <taxon>Coniochaetales</taxon>
        <taxon>Coniochaetaceae</taxon>
        <taxon>Coniochaeta</taxon>
    </lineage>
</organism>
<keyword evidence="4" id="KW-0560">Oxidoreductase</keyword>
<dbReference type="SUPFAM" id="SSF53474">
    <property type="entry name" value="alpha/beta-Hydrolases"/>
    <property type="match status" value="1"/>
</dbReference>
<comment type="similarity">
    <text evidence="1">Belongs to the 'GDXG' lipolytic enzyme family.</text>
</comment>
<dbReference type="GO" id="GO:0004497">
    <property type="term" value="F:monooxygenase activity"/>
    <property type="evidence" value="ECO:0007669"/>
    <property type="project" value="UniProtKB-KW"/>
</dbReference>
<gene>
    <name evidence="4" type="ORF">NKR19_g728</name>
</gene>
<evidence type="ECO:0000259" key="3">
    <source>
        <dbReference type="Pfam" id="PF07859"/>
    </source>
</evidence>
<keyword evidence="2" id="KW-0378">Hydrolase</keyword>